<dbReference type="AlphaFoldDB" id="A0AAD1D913"/>
<dbReference type="RefSeq" id="WP_121052628.1">
    <property type="nucleotide sequence ID" value="NZ_AP018711.1"/>
</dbReference>
<protein>
    <submittedName>
        <fullName evidence="1">Uncharacterized protein</fullName>
    </submittedName>
</protein>
<organism evidence="1 3">
    <name type="scientific">Sphingosinicella microcystinivorans</name>
    <dbReference type="NCBI Taxonomy" id="335406"/>
    <lineage>
        <taxon>Bacteria</taxon>
        <taxon>Pseudomonadati</taxon>
        <taxon>Pseudomonadota</taxon>
        <taxon>Alphaproteobacteria</taxon>
        <taxon>Sphingomonadales</taxon>
        <taxon>Sphingosinicellaceae</taxon>
        <taxon>Sphingosinicella</taxon>
    </lineage>
</organism>
<dbReference type="KEGG" id="smic:SmB9_33000"/>
<sequence length="86" mass="9674">MRQAVLEKTGDCGEYYAVKKPTNIRDGGKMLVHVVTNHPVPEAWPSFLRFRPNGRAYSNDTGAGLTRRWCLEQGFVRGEGDHKVSI</sequence>
<proteinExistence type="predicted"/>
<dbReference type="Proteomes" id="UP000276029">
    <property type="component" value="Unassembled WGS sequence"/>
</dbReference>
<evidence type="ECO:0000313" key="3">
    <source>
        <dbReference type="Proteomes" id="UP000275727"/>
    </source>
</evidence>
<dbReference type="EMBL" id="AP018711">
    <property type="protein sequence ID" value="BBE35642.1"/>
    <property type="molecule type" value="Genomic_DNA"/>
</dbReference>
<dbReference type="Proteomes" id="UP000275727">
    <property type="component" value="Chromosome"/>
</dbReference>
<reference evidence="2 4" key="2">
    <citation type="submission" date="2018-10" db="EMBL/GenBank/DDBJ databases">
        <title>Genomic Encyclopedia of Type Strains, Phase IV (KMG-IV): sequencing the most valuable type-strain genomes for metagenomic binning, comparative biology and taxonomic classification.</title>
        <authorList>
            <person name="Goeker M."/>
        </authorList>
    </citation>
    <scope>NUCLEOTIDE SEQUENCE [LARGE SCALE GENOMIC DNA]</scope>
    <source>
        <strain evidence="2 4">DSM 19791</strain>
    </source>
</reference>
<keyword evidence="4" id="KW-1185">Reference proteome</keyword>
<gene>
    <name evidence="2" type="ORF">DFR51_3015</name>
    <name evidence="1" type="ORF">SmB9_33000</name>
</gene>
<name>A0AAD1D913_SPHMI</name>
<accession>A0AAD1D913</accession>
<reference evidence="1 3" key="1">
    <citation type="submission" date="2018-06" db="EMBL/GenBank/DDBJ databases">
        <title>Complete Genome Sequence of the Microcystin-Degrading Bacterium Sphingosinicella microcystinivorans Strain B-9.</title>
        <authorList>
            <person name="Jin H."/>
            <person name="Nishizawa T."/>
            <person name="Guo Y."/>
            <person name="Nishizawa A."/>
            <person name="Park H."/>
            <person name="Kato H."/>
            <person name="Tsuji K."/>
            <person name="Harada K."/>
        </authorList>
    </citation>
    <scope>NUCLEOTIDE SEQUENCE [LARGE SCALE GENOMIC DNA]</scope>
    <source>
        <strain evidence="1 3">B9</strain>
    </source>
</reference>
<dbReference type="EMBL" id="RBWX01000010">
    <property type="protein sequence ID" value="RKS86312.1"/>
    <property type="molecule type" value="Genomic_DNA"/>
</dbReference>
<evidence type="ECO:0000313" key="4">
    <source>
        <dbReference type="Proteomes" id="UP000276029"/>
    </source>
</evidence>
<evidence type="ECO:0000313" key="2">
    <source>
        <dbReference type="EMBL" id="RKS86312.1"/>
    </source>
</evidence>
<evidence type="ECO:0000313" key="1">
    <source>
        <dbReference type="EMBL" id="BBE35642.1"/>
    </source>
</evidence>